<feature type="compositionally biased region" description="Polar residues" evidence="3">
    <location>
        <begin position="1407"/>
        <end position="1432"/>
    </location>
</feature>
<dbReference type="PANTHER" id="PTHR47566">
    <property type="match status" value="1"/>
</dbReference>
<dbReference type="SMART" id="SM00364">
    <property type="entry name" value="LRR_BAC"/>
    <property type="match status" value="5"/>
</dbReference>
<feature type="compositionally biased region" description="Basic and acidic residues" evidence="3">
    <location>
        <begin position="315"/>
        <end position="337"/>
    </location>
</feature>
<dbReference type="PANTHER" id="PTHR47566:SF1">
    <property type="entry name" value="PROTEIN NUD1"/>
    <property type="match status" value="1"/>
</dbReference>
<protein>
    <submittedName>
        <fullName evidence="4">Protein NUD1</fullName>
    </submittedName>
</protein>
<dbReference type="SMART" id="SM00369">
    <property type="entry name" value="LRR_TYP"/>
    <property type="match status" value="7"/>
</dbReference>
<dbReference type="GO" id="GO:1902412">
    <property type="term" value="P:regulation of mitotic cytokinesis"/>
    <property type="evidence" value="ECO:0007669"/>
    <property type="project" value="TreeGrafter"/>
</dbReference>
<feature type="region of interest" description="Disordered" evidence="3">
    <location>
        <begin position="26"/>
        <end position="68"/>
    </location>
</feature>
<feature type="region of interest" description="Disordered" evidence="3">
    <location>
        <begin position="1247"/>
        <end position="1295"/>
    </location>
</feature>
<dbReference type="GO" id="GO:0035591">
    <property type="term" value="F:signaling adaptor activity"/>
    <property type="evidence" value="ECO:0007669"/>
    <property type="project" value="TreeGrafter"/>
</dbReference>
<feature type="region of interest" description="Disordered" evidence="3">
    <location>
        <begin position="1193"/>
        <end position="1233"/>
    </location>
</feature>
<reference evidence="4" key="1">
    <citation type="submission" date="2021-11" db="EMBL/GenBank/DDBJ databases">
        <authorList>
            <person name="Herlambang A."/>
            <person name="Guo Y."/>
            <person name="Takashima Y."/>
            <person name="Nishizawa T."/>
        </authorList>
    </citation>
    <scope>NUCLEOTIDE SEQUENCE</scope>
    <source>
        <strain evidence="4">E1425</strain>
    </source>
</reference>
<comment type="caution">
    <text evidence="4">The sequence shown here is derived from an EMBL/GenBank/DDBJ whole genome shotgun (WGS) entry which is preliminary data.</text>
</comment>
<evidence type="ECO:0000313" key="5">
    <source>
        <dbReference type="Proteomes" id="UP000827284"/>
    </source>
</evidence>
<dbReference type="PROSITE" id="PS51450">
    <property type="entry name" value="LRR"/>
    <property type="match status" value="5"/>
</dbReference>
<dbReference type="GO" id="GO:0061499">
    <property type="term" value="C:outer plaque of mitotic spindle pole body"/>
    <property type="evidence" value="ECO:0007669"/>
    <property type="project" value="TreeGrafter"/>
</dbReference>
<keyword evidence="1" id="KW-0433">Leucine-rich repeat</keyword>
<dbReference type="InterPro" id="IPR003591">
    <property type="entry name" value="Leu-rich_rpt_typical-subtyp"/>
</dbReference>
<dbReference type="InterPro" id="IPR025875">
    <property type="entry name" value="Leu-rich_rpt_4"/>
</dbReference>
<sequence>MLRANATVDDTMQSAKVASVTIRPPSSIPVATRPTRFAAGYRHRSQGSKDGEMGDRGSTTSRDSVYRDSLSGSTLGSAGFQAQLDDINKRELALAADLFLSSPSTHIKTNGSRILPPTVYEKRIRVSPDIEDAVEVNLSQDTDATPRPHDRTLKRSALSTIPTNINTLRINPENDQARAKQYASLAAKGLGTKQTSTFVEDLATATDTALRSATDISFKNTSSPTSKKIEQPITDMHLEQDGAEEPNHEEHLDRKRREVTFNAPKVFEVQDDDDGELKDQAQTEFDDLGSLAGSWGMENAFKSLENLNVSFDMGSKSKHDEDRMSFKGSEGKRRSQQTDDEGATSDYLASVSLPSKPSRRGEHSLKWENQTDTQSVADTSRIGGNMNLSRSSSIPTIHNASTGMLPEQSSFSHAEGHLLRFITALHPWDEWDQVKSLDLTKKEVESTIRLNHLVPNLDVLILNDNQIPYLTGVPKSVKTLQVRSNLLSNLTNFSHLVNLQYLDISHNNIEDLTGLSSLVHLRELIAEGNNITSVSSLQQMDGLIRLDVSRNCLTCLDFRYSKLQRLEFLNASHNKITQLDSLESLAGLIHANLAHNCIEDISLVQPLRRLRILRLSENKLLTFNANSFPGLRTLYLDDNRLQTLENCQILTRLENFSARDQEGEGIAIDMTEFVNSRKLYLSGNPIHALDFEMGFFRLEYLEICAGCLSELPIGLDTMMPNLRGLNLSYNGLDSISALDGLHRLRRLIFVGNNLKSFSDVLSLVKRMRSLVTLDLRHNPLTSNMYPAMSIRQGSKYQDTYRTNQNSETEQDWRRRDVGFRRALPDAMYVKRSVYRSAILKSCKRLEWFDGGVILAKERERVPIVLGDLLDNYGRTYLTNNRREDEEEDFDYDTLQDDGYYYPEEYTNQMMMPQQDPDWLYSRRDLGAPADQAEDDYEELEDDLETDDGRDPEDITDHSKRQSTLDSGSLNGHHRQRQQQLTPKSPIVHVVSNGGATQPAARRLRTQSGHPMASPSPRAQIIMRSPTLTRQLRPIRVNSSSTLLSQQPVVQQRPPKLVSQEEQQQQDDGEGLEDGDRRSAVRNWRDEVNEVSLRKQHQSSRPTSTQPTEQQRTPRSHSSRSQQLRQQGHVAKETGHGSGSISGSHRSSHTSRSGSSGGRGRIGDAAASAGVSGSVDHIHSSTLELTGLSSTAAVANNSNGRAPMPETHRRQTTPRRKFSLPPLPPPTSILYQQPRPWFQHVRGRSEGAALMTNSQTRLVRPRSQHDRPDQEPAGDYATGANTQSMTLPPQHHPSMSPMGGHPPLTASGTLLRPGHLRRRSFALYPQASAGSRKRELLGLDLQQQYQSQNPTPPHGQSSPVVSPGYFGLNHYPPYANQQQSMSPLGFGRGATLIYGTPGATAGAPGRSSIPNTPSKSGRASRISLGQQQQQHYPQTLARDMERSETAE</sequence>
<dbReference type="Pfam" id="PF13855">
    <property type="entry name" value="LRR_8"/>
    <property type="match status" value="1"/>
</dbReference>
<dbReference type="EMBL" id="BQFW01000004">
    <property type="protein sequence ID" value="GJJ70575.1"/>
    <property type="molecule type" value="Genomic_DNA"/>
</dbReference>
<feature type="region of interest" description="Disordered" evidence="3">
    <location>
        <begin position="1038"/>
        <end position="1167"/>
    </location>
</feature>
<feature type="compositionally biased region" description="Basic and acidic residues" evidence="3">
    <location>
        <begin position="946"/>
        <end position="959"/>
    </location>
</feature>
<dbReference type="InterPro" id="IPR052574">
    <property type="entry name" value="CDIRP"/>
</dbReference>
<evidence type="ECO:0000313" key="4">
    <source>
        <dbReference type="EMBL" id="GJJ70575.1"/>
    </source>
</evidence>
<proteinExistence type="predicted"/>
<feature type="compositionally biased region" description="Acidic residues" evidence="3">
    <location>
        <begin position="1063"/>
        <end position="1072"/>
    </location>
</feature>
<dbReference type="Pfam" id="PF12799">
    <property type="entry name" value="LRR_4"/>
    <property type="match status" value="1"/>
</dbReference>
<feature type="region of interest" description="Disordered" evidence="3">
    <location>
        <begin position="1396"/>
        <end position="1446"/>
    </location>
</feature>
<dbReference type="Proteomes" id="UP000827284">
    <property type="component" value="Unassembled WGS sequence"/>
</dbReference>
<keyword evidence="2" id="KW-0677">Repeat</keyword>
<gene>
    <name evidence="4" type="ORF">EMPS_02924</name>
</gene>
<feature type="compositionally biased region" description="Polar residues" evidence="3">
    <location>
        <begin position="1344"/>
        <end position="1359"/>
    </location>
</feature>
<organism evidence="4 5">
    <name type="scientific">Entomortierella parvispora</name>
    <dbReference type="NCBI Taxonomy" id="205924"/>
    <lineage>
        <taxon>Eukaryota</taxon>
        <taxon>Fungi</taxon>
        <taxon>Fungi incertae sedis</taxon>
        <taxon>Mucoromycota</taxon>
        <taxon>Mortierellomycotina</taxon>
        <taxon>Mortierellomycetes</taxon>
        <taxon>Mortierellales</taxon>
        <taxon>Mortierellaceae</taxon>
        <taxon>Entomortierella</taxon>
    </lineage>
</organism>
<evidence type="ECO:0000256" key="2">
    <source>
        <dbReference type="ARBA" id="ARBA00022737"/>
    </source>
</evidence>
<dbReference type="Gene3D" id="3.80.10.10">
    <property type="entry name" value="Ribonuclease Inhibitor"/>
    <property type="match status" value="3"/>
</dbReference>
<feature type="compositionally biased region" description="Low complexity" evidence="3">
    <location>
        <begin position="1138"/>
        <end position="1153"/>
    </location>
</feature>
<accession>A0A9P3H5P4</accession>
<dbReference type="InterPro" id="IPR001611">
    <property type="entry name" value="Leu-rich_rpt"/>
</dbReference>
<dbReference type="InterPro" id="IPR032675">
    <property type="entry name" value="LRR_dom_sf"/>
</dbReference>
<name>A0A9P3H5P4_9FUNG</name>
<reference evidence="4" key="2">
    <citation type="journal article" date="2022" name="Microbiol. Resour. Announc.">
        <title>Whole-Genome Sequence of Entomortierella parvispora E1425, a Mucoromycotan Fungus Associated with Burkholderiaceae-Related Endosymbiotic Bacteria.</title>
        <authorList>
            <person name="Herlambang A."/>
            <person name="Guo Y."/>
            <person name="Takashima Y."/>
            <person name="Narisawa K."/>
            <person name="Ohta H."/>
            <person name="Nishizawa T."/>
        </authorList>
    </citation>
    <scope>NUCLEOTIDE SEQUENCE</scope>
    <source>
        <strain evidence="4">E1425</strain>
    </source>
</reference>
<feature type="region of interest" description="Disordered" evidence="3">
    <location>
        <begin position="1344"/>
        <end position="1363"/>
    </location>
</feature>
<dbReference type="GO" id="GO:0031028">
    <property type="term" value="P:septation initiation signaling"/>
    <property type="evidence" value="ECO:0007669"/>
    <property type="project" value="TreeGrafter"/>
</dbReference>
<feature type="compositionally biased region" description="Basic and acidic residues" evidence="3">
    <location>
        <begin position="1073"/>
        <end position="1087"/>
    </location>
</feature>
<feature type="compositionally biased region" description="Polar residues" evidence="3">
    <location>
        <begin position="1038"/>
        <end position="1049"/>
    </location>
</feature>
<feature type="compositionally biased region" description="Basic and acidic residues" evidence="3">
    <location>
        <begin position="1437"/>
        <end position="1446"/>
    </location>
</feature>
<feature type="compositionally biased region" description="Polar residues" evidence="3">
    <location>
        <begin position="367"/>
        <end position="378"/>
    </location>
</feature>
<evidence type="ECO:0000256" key="1">
    <source>
        <dbReference type="ARBA" id="ARBA00022614"/>
    </source>
</evidence>
<evidence type="ECO:0000256" key="3">
    <source>
        <dbReference type="SAM" id="MobiDB-lite"/>
    </source>
</evidence>
<dbReference type="OrthoDB" id="7451790at2759"/>
<dbReference type="SUPFAM" id="SSF52058">
    <property type="entry name" value="L domain-like"/>
    <property type="match status" value="1"/>
</dbReference>
<feature type="compositionally biased region" description="Acidic residues" evidence="3">
    <location>
        <begin position="931"/>
        <end position="945"/>
    </location>
</feature>
<keyword evidence="5" id="KW-1185">Reference proteome</keyword>
<dbReference type="SMART" id="SM00365">
    <property type="entry name" value="LRR_SD22"/>
    <property type="match status" value="6"/>
</dbReference>
<feature type="region of interest" description="Disordered" evidence="3">
    <location>
        <begin position="313"/>
        <end position="391"/>
    </location>
</feature>
<feature type="compositionally biased region" description="Polar residues" evidence="3">
    <location>
        <begin position="1098"/>
        <end position="1112"/>
    </location>
</feature>
<feature type="region of interest" description="Disordered" evidence="3">
    <location>
        <begin position="929"/>
        <end position="1025"/>
    </location>
</feature>